<evidence type="ECO:0000313" key="1">
    <source>
        <dbReference type="EMBL" id="WMV14477.1"/>
    </source>
</evidence>
<accession>A0AAF0Q121</accession>
<dbReference type="AlphaFoldDB" id="A0AAF0Q121"/>
<name>A0AAF0Q121_SOLVR</name>
<keyword evidence="2" id="KW-1185">Reference proteome</keyword>
<reference evidence="1" key="1">
    <citation type="submission" date="2023-08" db="EMBL/GenBank/DDBJ databases">
        <title>A de novo genome assembly of Solanum verrucosum Schlechtendal, a Mexican diploid species geographically isolated from the other diploid A-genome species in potato relatives.</title>
        <authorList>
            <person name="Hosaka K."/>
        </authorList>
    </citation>
    <scope>NUCLEOTIDE SEQUENCE</scope>
    <source>
        <tissue evidence="1">Young leaves</tissue>
    </source>
</reference>
<proteinExistence type="predicted"/>
<dbReference type="EMBL" id="CP133613">
    <property type="protein sequence ID" value="WMV14477.1"/>
    <property type="molecule type" value="Genomic_DNA"/>
</dbReference>
<dbReference type="Proteomes" id="UP001234989">
    <property type="component" value="Chromosome 2"/>
</dbReference>
<sequence length="299" mass="34519">MGLHINWNKSFIYPVNTVPNIEDLAYKLGGKVGELPTTYLGMPLGAKSKSSGIWSGVIEKCERKLVNWKCQYLSSGGRLTLVNSVLDALPSYMMSIFPIPAKVTKRLDAIRRNFLWKGSEDKKKYHLVKWEELLVSKREGGLNIRDLSPQNKSLIMKWLWKFASPEVSLWKEVITAKYGMEDKWMTEGVTSLYDCSVWRSIRNLWLLVKDRTKCKVGNGEKVAFWNDIWCGQETLKHAFPELHSLSQAHEASVADLWTGQGWNLHLRRNLNDWEITFIARFHDTMARATNLTEEQDRLI</sequence>
<evidence type="ECO:0000313" key="2">
    <source>
        <dbReference type="Proteomes" id="UP001234989"/>
    </source>
</evidence>
<organism evidence="1 2">
    <name type="scientific">Solanum verrucosum</name>
    <dbReference type="NCBI Taxonomy" id="315347"/>
    <lineage>
        <taxon>Eukaryota</taxon>
        <taxon>Viridiplantae</taxon>
        <taxon>Streptophyta</taxon>
        <taxon>Embryophyta</taxon>
        <taxon>Tracheophyta</taxon>
        <taxon>Spermatophyta</taxon>
        <taxon>Magnoliopsida</taxon>
        <taxon>eudicotyledons</taxon>
        <taxon>Gunneridae</taxon>
        <taxon>Pentapetalae</taxon>
        <taxon>asterids</taxon>
        <taxon>lamiids</taxon>
        <taxon>Solanales</taxon>
        <taxon>Solanaceae</taxon>
        <taxon>Solanoideae</taxon>
        <taxon>Solaneae</taxon>
        <taxon>Solanum</taxon>
    </lineage>
</organism>
<gene>
    <name evidence="1" type="ORF">MTR67_007862</name>
</gene>
<protein>
    <submittedName>
        <fullName evidence="1">Uncharacterized protein</fullName>
    </submittedName>
</protein>
<dbReference type="PANTHER" id="PTHR33116">
    <property type="entry name" value="REVERSE TRANSCRIPTASE ZINC-BINDING DOMAIN-CONTAINING PROTEIN-RELATED-RELATED"/>
    <property type="match status" value="1"/>
</dbReference>
<dbReference type="PANTHER" id="PTHR33116:SF85">
    <property type="entry name" value="REVERSE TRANSCRIPTASE ZINC-BINDING DOMAIN-CONTAINING PROTEIN"/>
    <property type="match status" value="1"/>
</dbReference>